<sequence length="220" mass="25162">MFHERKKHIDVRYHFVCEIIARGDIVVLLWNRWRICIEMDLSYELEFVSRSDEDVGLLSPSAVSLAAGFSGSPAASASHGFDTAKSRSQCMVLPKKSWVVNSCSEISYKYLGELISYGYNAYLLVKLIKSEYTCCGMSWCWTNFYGQFNLSALELECMYQRRGFLKWQLPGKRFESWTGIHPADRNILFRGLGLRMARRGIASFVVVGGYLFAIDKLLSE</sequence>
<dbReference type="Proteomes" id="UP000224567">
    <property type="component" value="Unassembled WGS sequence"/>
</dbReference>
<gene>
    <name evidence="1" type="ORF">CQW23_19581</name>
</gene>
<keyword evidence="2" id="KW-1185">Reference proteome</keyword>
<evidence type="ECO:0000313" key="1">
    <source>
        <dbReference type="EMBL" id="PHT40727.1"/>
    </source>
</evidence>
<comment type="caution">
    <text evidence="1">The sequence shown here is derived from an EMBL/GenBank/DDBJ whole genome shotgun (WGS) entry which is preliminary data.</text>
</comment>
<accession>A0A2G2W670</accession>
<dbReference type="STRING" id="33114.A0A2G2W670"/>
<proteinExistence type="predicted"/>
<organism evidence="1 2">
    <name type="scientific">Capsicum baccatum</name>
    <name type="common">Peruvian pepper</name>
    <dbReference type="NCBI Taxonomy" id="33114"/>
    <lineage>
        <taxon>Eukaryota</taxon>
        <taxon>Viridiplantae</taxon>
        <taxon>Streptophyta</taxon>
        <taxon>Embryophyta</taxon>
        <taxon>Tracheophyta</taxon>
        <taxon>Spermatophyta</taxon>
        <taxon>Magnoliopsida</taxon>
        <taxon>eudicotyledons</taxon>
        <taxon>Gunneridae</taxon>
        <taxon>Pentapetalae</taxon>
        <taxon>asterids</taxon>
        <taxon>lamiids</taxon>
        <taxon>Solanales</taxon>
        <taxon>Solanaceae</taxon>
        <taxon>Solanoideae</taxon>
        <taxon>Capsiceae</taxon>
        <taxon>Capsicum</taxon>
    </lineage>
</organism>
<reference evidence="2" key="2">
    <citation type="journal article" date="2017" name="J. Anim. Genet.">
        <title>Multiple reference genome sequences of hot pepper reveal the massive evolution of plant disease resistance genes by retroduplication.</title>
        <authorList>
            <person name="Kim S."/>
            <person name="Park J."/>
            <person name="Yeom S.-I."/>
            <person name="Kim Y.-M."/>
            <person name="Seo E."/>
            <person name="Kim K.-T."/>
            <person name="Kim M.-S."/>
            <person name="Lee J.M."/>
            <person name="Cheong K."/>
            <person name="Shin H.-S."/>
            <person name="Kim S.-B."/>
            <person name="Han K."/>
            <person name="Lee J."/>
            <person name="Park M."/>
            <person name="Lee H.-A."/>
            <person name="Lee H.-Y."/>
            <person name="Lee Y."/>
            <person name="Oh S."/>
            <person name="Lee J.H."/>
            <person name="Choi E."/>
            <person name="Choi E."/>
            <person name="Lee S.E."/>
            <person name="Jeon J."/>
            <person name="Kim H."/>
            <person name="Choi G."/>
            <person name="Song H."/>
            <person name="Lee J."/>
            <person name="Lee S.-C."/>
            <person name="Kwon J.-K."/>
            <person name="Lee H.-Y."/>
            <person name="Koo N."/>
            <person name="Hong Y."/>
            <person name="Kim R.W."/>
            <person name="Kang W.-H."/>
            <person name="Huh J.H."/>
            <person name="Kang B.-C."/>
            <person name="Yang T.-J."/>
            <person name="Lee Y.-H."/>
            <person name="Bennetzen J.L."/>
            <person name="Choi D."/>
        </authorList>
    </citation>
    <scope>NUCLEOTIDE SEQUENCE [LARGE SCALE GENOMIC DNA]</scope>
    <source>
        <strain evidence="2">cv. PBC81</strain>
    </source>
</reference>
<name>A0A2G2W670_CAPBA</name>
<dbReference type="AlphaFoldDB" id="A0A2G2W670"/>
<reference evidence="1 2" key="1">
    <citation type="journal article" date="2017" name="Genome Biol.">
        <title>New reference genome sequences of hot pepper reveal the massive evolution of plant disease-resistance genes by retroduplication.</title>
        <authorList>
            <person name="Kim S."/>
            <person name="Park J."/>
            <person name="Yeom S.I."/>
            <person name="Kim Y.M."/>
            <person name="Seo E."/>
            <person name="Kim K.T."/>
            <person name="Kim M.S."/>
            <person name="Lee J.M."/>
            <person name="Cheong K."/>
            <person name="Shin H.S."/>
            <person name="Kim S.B."/>
            <person name="Han K."/>
            <person name="Lee J."/>
            <person name="Park M."/>
            <person name="Lee H.A."/>
            <person name="Lee H.Y."/>
            <person name="Lee Y."/>
            <person name="Oh S."/>
            <person name="Lee J.H."/>
            <person name="Choi E."/>
            <person name="Choi E."/>
            <person name="Lee S.E."/>
            <person name="Jeon J."/>
            <person name="Kim H."/>
            <person name="Choi G."/>
            <person name="Song H."/>
            <person name="Lee J."/>
            <person name="Lee S.C."/>
            <person name="Kwon J.K."/>
            <person name="Lee H.Y."/>
            <person name="Koo N."/>
            <person name="Hong Y."/>
            <person name="Kim R.W."/>
            <person name="Kang W.H."/>
            <person name="Huh J.H."/>
            <person name="Kang B.C."/>
            <person name="Yang T.J."/>
            <person name="Lee Y.H."/>
            <person name="Bennetzen J.L."/>
            <person name="Choi D."/>
        </authorList>
    </citation>
    <scope>NUCLEOTIDE SEQUENCE [LARGE SCALE GENOMIC DNA]</scope>
    <source>
        <strain evidence="2">cv. PBC81</strain>
    </source>
</reference>
<protein>
    <submittedName>
        <fullName evidence="1">Uncharacterized protein</fullName>
    </submittedName>
</protein>
<evidence type="ECO:0000313" key="2">
    <source>
        <dbReference type="Proteomes" id="UP000224567"/>
    </source>
</evidence>
<dbReference type="EMBL" id="MLFT02000008">
    <property type="protein sequence ID" value="PHT40727.1"/>
    <property type="molecule type" value="Genomic_DNA"/>
</dbReference>